<dbReference type="Pfam" id="PF01019">
    <property type="entry name" value="G_glu_transpept"/>
    <property type="match status" value="2"/>
</dbReference>
<dbReference type="Gene3D" id="3.60.20.40">
    <property type="match status" value="1"/>
</dbReference>
<dbReference type="GO" id="GO:0016740">
    <property type="term" value="F:transferase activity"/>
    <property type="evidence" value="ECO:0007669"/>
    <property type="project" value="UniProtKB-KW"/>
</dbReference>
<dbReference type="PRINTS" id="PR01210">
    <property type="entry name" value="GGTRANSPTASE"/>
</dbReference>
<reference evidence="5" key="1">
    <citation type="submission" date="2020-05" db="EMBL/GenBank/DDBJ databases">
        <authorList>
            <person name="Chiriac C."/>
            <person name="Salcher M."/>
            <person name="Ghai R."/>
            <person name="Kavagutti S V."/>
        </authorList>
    </citation>
    <scope>NUCLEOTIDE SEQUENCE</scope>
</reference>
<gene>
    <name evidence="5" type="ORF">UFOPK3423_00727</name>
</gene>
<proteinExistence type="predicted"/>
<evidence type="ECO:0000256" key="1">
    <source>
        <dbReference type="ARBA" id="ARBA00022679"/>
    </source>
</evidence>
<dbReference type="AlphaFoldDB" id="A0A6J7DJT0"/>
<accession>A0A6J7DJT0</accession>
<evidence type="ECO:0000256" key="3">
    <source>
        <dbReference type="ARBA" id="ARBA00023145"/>
    </source>
</evidence>
<dbReference type="InterPro" id="IPR029055">
    <property type="entry name" value="Ntn_hydrolases_N"/>
</dbReference>
<name>A0A6J7DJT0_9ZZZZ</name>
<keyword evidence="1" id="KW-0808">Transferase</keyword>
<protein>
    <submittedName>
        <fullName evidence="5">Unannotated protein</fullName>
    </submittedName>
</protein>
<evidence type="ECO:0000256" key="4">
    <source>
        <dbReference type="SAM" id="MobiDB-lite"/>
    </source>
</evidence>
<keyword evidence="3" id="KW-0865">Zymogen</keyword>
<dbReference type="PANTHER" id="PTHR43199:SF1">
    <property type="entry name" value="GLUTATHIONE HYDROLASE PROENZYME"/>
    <property type="match status" value="1"/>
</dbReference>
<dbReference type="PANTHER" id="PTHR43199">
    <property type="entry name" value="GLUTATHIONE HYDROLASE"/>
    <property type="match status" value="1"/>
</dbReference>
<feature type="region of interest" description="Disordered" evidence="4">
    <location>
        <begin position="467"/>
        <end position="487"/>
    </location>
</feature>
<keyword evidence="2" id="KW-0378">Hydrolase</keyword>
<organism evidence="5">
    <name type="scientific">freshwater metagenome</name>
    <dbReference type="NCBI Taxonomy" id="449393"/>
    <lineage>
        <taxon>unclassified sequences</taxon>
        <taxon>metagenomes</taxon>
        <taxon>ecological metagenomes</taxon>
    </lineage>
</organism>
<dbReference type="SUPFAM" id="SSF56235">
    <property type="entry name" value="N-terminal nucleophile aminohydrolases (Ntn hydrolases)"/>
    <property type="match status" value="1"/>
</dbReference>
<dbReference type="GO" id="GO:0016787">
    <property type="term" value="F:hydrolase activity"/>
    <property type="evidence" value="ECO:0007669"/>
    <property type="project" value="UniProtKB-KW"/>
</dbReference>
<evidence type="ECO:0000256" key="2">
    <source>
        <dbReference type="ARBA" id="ARBA00022801"/>
    </source>
</evidence>
<dbReference type="EMBL" id="CAFBLQ010000062">
    <property type="protein sequence ID" value="CAB4870806.1"/>
    <property type="molecule type" value="Genomic_DNA"/>
</dbReference>
<sequence>MVAAGHPQTAAVGAAVLREGGNAVDAVIAAMLASWVAEPLLTGPGGGGYMLVAGAGAEPALLDFFVAAPGAGADSAHAELIPIEVDFGGARQTFNCGAASCGVPGTPAGIAAAAEQWGIVPLEDLAAPAARLAREGVTINAQQAYIFAILDDLLLGGEPAARELFAPAGAVLAEGDRFRSDELAETIQRLGSDGAEPFYRGDIAAAIAAHVQQGGGLLGAADLAGYRALSREPVRVGYHGREVLTNPPPSAGGTLLSLALGRLDALERPPLPVELAEVMRDVQELRTPAFTAGLGEPGFLERFLAANLGSTTHICALDADGLACSTTCSNGTSSGVVVPGTGIHLNNIMGEEDLNPLGFFHAPAGLRMPSMMAPTIVLNASGEVDLVLGSAGSNRIRSAILQVIVNVVDHAMPAAAAIAAPRLHVEGAVAYCEPGIDPAQLSGIGAPATFDHLNLFFGGVQAVERDPHTGGLSGGGDPRRGGAAVAA</sequence>
<dbReference type="InterPro" id="IPR043137">
    <property type="entry name" value="GGT_ssub_C"/>
</dbReference>
<dbReference type="InterPro" id="IPR051792">
    <property type="entry name" value="GGT_bact"/>
</dbReference>
<evidence type="ECO:0000313" key="5">
    <source>
        <dbReference type="EMBL" id="CAB4870806.1"/>
    </source>
</evidence>